<keyword evidence="3" id="KW-0255">Endonuclease</keyword>
<evidence type="ECO:0000256" key="4">
    <source>
        <dbReference type="ARBA" id="ARBA00022801"/>
    </source>
</evidence>
<dbReference type="Pfam" id="PF02265">
    <property type="entry name" value="S1-P1_nuclease"/>
    <property type="match status" value="1"/>
</dbReference>
<comment type="caution">
    <text evidence="8">The sequence shown here is derived from an EMBL/GenBank/DDBJ whole genome shotgun (WGS) entry which is preliminary data.</text>
</comment>
<dbReference type="GO" id="GO:0006308">
    <property type="term" value="P:DNA catabolic process"/>
    <property type="evidence" value="ECO:0007669"/>
    <property type="project" value="InterPro"/>
</dbReference>
<evidence type="ECO:0000256" key="7">
    <source>
        <dbReference type="SAM" id="SignalP"/>
    </source>
</evidence>
<dbReference type="CDD" id="cd11010">
    <property type="entry name" value="S1-P1_nuclease"/>
    <property type="match status" value="1"/>
</dbReference>
<evidence type="ECO:0000256" key="1">
    <source>
        <dbReference type="ARBA" id="ARBA00022722"/>
    </source>
</evidence>
<evidence type="ECO:0000256" key="6">
    <source>
        <dbReference type="ARBA" id="ARBA00023180"/>
    </source>
</evidence>
<dbReference type="EMBL" id="VTOU01000003">
    <property type="protein sequence ID" value="TZG26583.1"/>
    <property type="molecule type" value="Genomic_DNA"/>
</dbReference>
<dbReference type="Gene3D" id="1.10.575.10">
    <property type="entry name" value="P1 Nuclease"/>
    <property type="match status" value="1"/>
</dbReference>
<dbReference type="InterPro" id="IPR003154">
    <property type="entry name" value="S1/P1nuclease"/>
</dbReference>
<keyword evidence="5" id="KW-1015">Disulfide bond</keyword>
<protein>
    <submittedName>
        <fullName evidence="8">S1/P1 nuclease</fullName>
    </submittedName>
</protein>
<keyword evidence="6" id="KW-0325">Glycoprotein</keyword>
<evidence type="ECO:0000256" key="5">
    <source>
        <dbReference type="ARBA" id="ARBA00023157"/>
    </source>
</evidence>
<dbReference type="GO" id="GO:0016788">
    <property type="term" value="F:hydrolase activity, acting on ester bonds"/>
    <property type="evidence" value="ECO:0007669"/>
    <property type="project" value="InterPro"/>
</dbReference>
<proteinExistence type="predicted"/>
<dbReference type="Proteomes" id="UP000322077">
    <property type="component" value="Unassembled WGS sequence"/>
</dbReference>
<evidence type="ECO:0000313" key="9">
    <source>
        <dbReference type="Proteomes" id="UP000322077"/>
    </source>
</evidence>
<reference evidence="8 9" key="1">
    <citation type="submission" date="2019-08" db="EMBL/GenBank/DDBJ databases">
        <authorList>
            <person name="Wang G."/>
            <person name="Xu Z."/>
        </authorList>
    </citation>
    <scope>NUCLEOTIDE SEQUENCE [LARGE SCALE GENOMIC DNA]</scope>
    <source>
        <strain evidence="8 9">ZX</strain>
    </source>
</reference>
<keyword evidence="2" id="KW-0479">Metal-binding</keyword>
<dbReference type="PANTHER" id="PTHR33146:SF26">
    <property type="entry name" value="ENDONUCLEASE 4"/>
    <property type="match status" value="1"/>
</dbReference>
<dbReference type="RefSeq" id="WP_149523381.1">
    <property type="nucleotide sequence ID" value="NZ_VTOU01000003.1"/>
</dbReference>
<name>A0A5D9C525_9SPHN</name>
<dbReference type="GO" id="GO:0003676">
    <property type="term" value="F:nucleic acid binding"/>
    <property type="evidence" value="ECO:0007669"/>
    <property type="project" value="InterPro"/>
</dbReference>
<dbReference type="InterPro" id="IPR008947">
    <property type="entry name" value="PLipase_C/P1_nuclease_dom_sf"/>
</dbReference>
<gene>
    <name evidence="8" type="ORF">FYJ91_14640</name>
</gene>
<sequence length="285" mass="31012">MVTRLILLLIAGLSSLLAAAPAHAWWEYGHETVATIALHEVNPKARAEIKALLAKSALLETPTCPARTIEQASVWADCIKPMKDRFSYIYSWHYQNMDVCKPFDLKAACPDGNCVARQIERNARLLKDRSQPVRVRVEALALLVHFMGDLAQPLHAGDRHDRGGNDTKANYGALKNTNIHSIWDGLLADRAISTPVGGPMGILAEVPAADRPAMVQGSVEDWSRESWQVAHDAYGALLGGDGCGPAPAEKPTLTNEKIQALIPVLRLQVARGGIRLARLLNEALS</sequence>
<dbReference type="GO" id="GO:0046872">
    <property type="term" value="F:metal ion binding"/>
    <property type="evidence" value="ECO:0007669"/>
    <property type="project" value="UniProtKB-KW"/>
</dbReference>
<evidence type="ECO:0000256" key="2">
    <source>
        <dbReference type="ARBA" id="ARBA00022723"/>
    </source>
</evidence>
<dbReference type="PANTHER" id="PTHR33146">
    <property type="entry name" value="ENDONUCLEASE 4"/>
    <property type="match status" value="1"/>
</dbReference>
<keyword evidence="1" id="KW-0540">Nuclease</keyword>
<dbReference type="SUPFAM" id="SSF48537">
    <property type="entry name" value="Phospholipase C/P1 nuclease"/>
    <property type="match status" value="1"/>
</dbReference>
<feature type="chain" id="PRO_5023041728" evidence="7">
    <location>
        <begin position="25"/>
        <end position="285"/>
    </location>
</feature>
<dbReference type="AlphaFoldDB" id="A0A5D9C525"/>
<keyword evidence="7" id="KW-0732">Signal</keyword>
<feature type="signal peptide" evidence="7">
    <location>
        <begin position="1"/>
        <end position="24"/>
    </location>
</feature>
<evidence type="ECO:0000256" key="3">
    <source>
        <dbReference type="ARBA" id="ARBA00022759"/>
    </source>
</evidence>
<accession>A0A5D9C525</accession>
<organism evidence="8 9">
    <name type="scientific">Sphingomonas montanisoli</name>
    <dbReference type="NCBI Taxonomy" id="2606412"/>
    <lineage>
        <taxon>Bacteria</taxon>
        <taxon>Pseudomonadati</taxon>
        <taxon>Pseudomonadota</taxon>
        <taxon>Alphaproteobacteria</taxon>
        <taxon>Sphingomonadales</taxon>
        <taxon>Sphingomonadaceae</taxon>
        <taxon>Sphingomonas</taxon>
    </lineage>
</organism>
<dbReference type="GO" id="GO:0004519">
    <property type="term" value="F:endonuclease activity"/>
    <property type="evidence" value="ECO:0007669"/>
    <property type="project" value="UniProtKB-KW"/>
</dbReference>
<keyword evidence="4" id="KW-0378">Hydrolase</keyword>
<evidence type="ECO:0000313" key="8">
    <source>
        <dbReference type="EMBL" id="TZG26583.1"/>
    </source>
</evidence>
<keyword evidence="9" id="KW-1185">Reference proteome</keyword>